<dbReference type="Proteomes" id="UP000316612">
    <property type="component" value="Unassembled WGS sequence"/>
</dbReference>
<accession>A0A4Y4DLH9</accession>
<dbReference type="EMBL" id="BJNY01000001">
    <property type="protein sequence ID" value="GED04505.1"/>
    <property type="molecule type" value="Genomic_DNA"/>
</dbReference>
<dbReference type="RefSeq" id="WP_141360735.1">
    <property type="nucleotide sequence ID" value="NZ_BAAAJL010000007.1"/>
</dbReference>
<comment type="caution">
    <text evidence="1">The sequence shown here is derived from an EMBL/GenBank/DDBJ whole genome shotgun (WGS) entry which is preliminary data.</text>
</comment>
<gene>
    <name evidence="1" type="ORF">AUR04nite_00370</name>
</gene>
<name>A0A4Y4DLH9_GLUUR</name>
<evidence type="ECO:0000313" key="2">
    <source>
        <dbReference type="Proteomes" id="UP000316612"/>
    </source>
</evidence>
<dbReference type="AlphaFoldDB" id="A0A4Y4DLH9"/>
<evidence type="ECO:0000313" key="1">
    <source>
        <dbReference type="EMBL" id="GED04505.1"/>
    </source>
</evidence>
<protein>
    <submittedName>
        <fullName evidence="1">Uncharacterized protein</fullName>
    </submittedName>
</protein>
<reference evidence="1 2" key="1">
    <citation type="submission" date="2019-06" db="EMBL/GenBank/DDBJ databases">
        <title>Whole genome shotgun sequence of Glutamicibacter uratoxydans NBRC 15515.</title>
        <authorList>
            <person name="Hosoyama A."/>
            <person name="Uohara A."/>
            <person name="Ohji S."/>
            <person name="Ichikawa N."/>
        </authorList>
    </citation>
    <scope>NUCLEOTIDE SEQUENCE [LARGE SCALE GENOMIC DNA]</scope>
    <source>
        <strain evidence="1 2">NBRC 15515</strain>
    </source>
</reference>
<sequence length="81" mass="8828">MSKKYLQAQETGLCCELCYEALESGMLNGDALSLLPDDRVVVAEGLRGNRGVEKCALCGYVGELDVVSRFTSYAIEEFEVA</sequence>
<keyword evidence="2" id="KW-1185">Reference proteome</keyword>
<proteinExistence type="predicted"/>
<organism evidence="1 2">
    <name type="scientific">Glutamicibacter uratoxydans</name>
    <name type="common">Arthrobacter uratoxydans</name>
    <dbReference type="NCBI Taxonomy" id="43667"/>
    <lineage>
        <taxon>Bacteria</taxon>
        <taxon>Bacillati</taxon>
        <taxon>Actinomycetota</taxon>
        <taxon>Actinomycetes</taxon>
        <taxon>Micrococcales</taxon>
        <taxon>Micrococcaceae</taxon>
        <taxon>Glutamicibacter</taxon>
    </lineage>
</organism>